<feature type="signal peptide" evidence="1">
    <location>
        <begin position="1"/>
        <end position="21"/>
    </location>
</feature>
<protein>
    <recommendedName>
        <fullName evidence="6">DUF2790 domain-containing protein</fullName>
    </recommendedName>
</protein>
<evidence type="ECO:0000256" key="1">
    <source>
        <dbReference type="SAM" id="SignalP"/>
    </source>
</evidence>
<evidence type="ECO:0000313" key="3">
    <source>
        <dbReference type="EMBL" id="GJN53792.1"/>
    </source>
</evidence>
<dbReference type="AlphaFoldDB" id="A0A6J4E518"/>
<proteinExistence type="predicted"/>
<dbReference type="InterPro" id="IPR021245">
    <property type="entry name" value="DUF2790"/>
</dbReference>
<reference evidence="2 4" key="1">
    <citation type="submission" date="2020-05" db="EMBL/GenBank/DDBJ databases">
        <title>Characterization of novel class B3 metallo-beta-lactamase from novel Pseudomonas species.</title>
        <authorList>
            <person name="Yamada K."/>
            <person name="Aoki K."/>
            <person name="Ishii Y."/>
        </authorList>
    </citation>
    <scope>NUCLEOTIDE SEQUENCE [LARGE SCALE GENOMIC DNA]</scope>
    <source>
        <strain evidence="2 4">TUM18999</strain>
        <strain evidence="3 5">TUM20286</strain>
    </source>
</reference>
<organism evidence="2 4">
    <name type="scientific">Pseudomonas tohonis</name>
    <dbReference type="NCBI Taxonomy" id="2725477"/>
    <lineage>
        <taxon>Bacteria</taxon>
        <taxon>Pseudomonadati</taxon>
        <taxon>Pseudomonadota</taxon>
        <taxon>Gammaproteobacteria</taxon>
        <taxon>Pseudomonadales</taxon>
        <taxon>Pseudomonadaceae</taxon>
        <taxon>Pseudomonas</taxon>
    </lineage>
</organism>
<dbReference type="Gene3D" id="2.30.140.50">
    <property type="entry name" value="Protein of unknown function DUF2790"/>
    <property type="match status" value="1"/>
</dbReference>
<dbReference type="EMBL" id="AP023189">
    <property type="protein sequence ID" value="BCG24967.1"/>
    <property type="molecule type" value="Genomic_DNA"/>
</dbReference>
<gene>
    <name evidence="2" type="ORF">TUM18999_31580</name>
    <name evidence="3" type="ORF">TUM20286_35440</name>
</gene>
<feature type="chain" id="PRO_5026992366" description="DUF2790 domain-containing protein" evidence="1">
    <location>
        <begin position="22"/>
        <end position="113"/>
    </location>
</feature>
<dbReference type="Proteomes" id="UP001054892">
    <property type="component" value="Unassembled WGS sequence"/>
</dbReference>
<evidence type="ECO:0000313" key="5">
    <source>
        <dbReference type="Proteomes" id="UP001054892"/>
    </source>
</evidence>
<evidence type="ECO:0000313" key="2">
    <source>
        <dbReference type="EMBL" id="BCG24967.1"/>
    </source>
</evidence>
<name>A0A6J4E518_9PSED</name>
<dbReference type="EMBL" id="BQKM01000008">
    <property type="protein sequence ID" value="GJN53792.1"/>
    <property type="molecule type" value="Genomic_DNA"/>
</dbReference>
<keyword evidence="1" id="KW-0732">Signal</keyword>
<sequence length="113" mass="12550">MKLAKLIVLVVALASTPYTFAINTGNSTSAEIEAQFERANLKETTSYAALVKQPIPEIKDYKYGMKLDVAKVIYRSPSVKYCGTVKKLLSYADSQGNLHAIRYLAQGECQNQR</sequence>
<evidence type="ECO:0008006" key="6">
    <source>
        <dbReference type="Google" id="ProtNLM"/>
    </source>
</evidence>
<accession>A0A6J4E518</accession>
<evidence type="ECO:0000313" key="4">
    <source>
        <dbReference type="Proteomes" id="UP000509383"/>
    </source>
</evidence>
<dbReference type="RefSeq" id="WP_173175282.1">
    <property type="nucleotide sequence ID" value="NZ_AP023189.1"/>
</dbReference>
<keyword evidence="5" id="KW-1185">Reference proteome</keyword>
<dbReference type="KEGG" id="ptw:TUM18999_31580"/>
<dbReference type="Pfam" id="PF10976">
    <property type="entry name" value="DUF2790"/>
    <property type="match status" value="1"/>
</dbReference>
<dbReference type="Proteomes" id="UP000509383">
    <property type="component" value="Chromosome"/>
</dbReference>